<dbReference type="PRINTS" id="PR00625">
    <property type="entry name" value="JDOMAIN"/>
</dbReference>
<feature type="signal peptide" evidence="2">
    <location>
        <begin position="1"/>
        <end position="21"/>
    </location>
</feature>
<evidence type="ECO:0000313" key="4">
    <source>
        <dbReference type="EMBL" id="PRW20498.1"/>
    </source>
</evidence>
<dbReference type="SMART" id="SM00271">
    <property type="entry name" value="DnaJ"/>
    <property type="match status" value="1"/>
</dbReference>
<dbReference type="InterPro" id="IPR002939">
    <property type="entry name" value="DnaJ_C"/>
</dbReference>
<keyword evidence="1 2" id="KW-0732">Signal</keyword>
<dbReference type="STRING" id="3076.A0A2P6TCY6"/>
<dbReference type="InterPro" id="IPR036869">
    <property type="entry name" value="J_dom_sf"/>
</dbReference>
<protein>
    <submittedName>
        <fullName evidence="4">DnaJ ERDJ3B isoform B</fullName>
    </submittedName>
</protein>
<dbReference type="PROSITE" id="PS00636">
    <property type="entry name" value="DNAJ_1"/>
    <property type="match status" value="1"/>
</dbReference>
<evidence type="ECO:0000256" key="2">
    <source>
        <dbReference type="SAM" id="SignalP"/>
    </source>
</evidence>
<dbReference type="PROSITE" id="PS50076">
    <property type="entry name" value="DNAJ_2"/>
    <property type="match status" value="1"/>
</dbReference>
<dbReference type="SUPFAM" id="SSF49493">
    <property type="entry name" value="HSP40/DnaJ peptide-binding domain"/>
    <property type="match status" value="2"/>
</dbReference>
<feature type="chain" id="PRO_5015157803" evidence="2">
    <location>
        <begin position="22"/>
        <end position="375"/>
    </location>
</feature>
<dbReference type="Pfam" id="PF00226">
    <property type="entry name" value="DnaJ"/>
    <property type="match status" value="1"/>
</dbReference>
<sequence>MRQRGALAAVLLLSLLSLATARDYYELLQVPRSANEAQIKRAYRKLALKMHPDKVQGNEEEKKAAAQKFADVSHAYEVLTDPEKRKVYDRYGEEGLKQMGGGGGGGGNPNDIFSQFFGQFGFGFGQEQQEEQTPKGNNVIVDLEVSLKDLYLGNQFKVVRDKSVWKPAPGMRKCNCKQKVVTQQIGPGMYQQYTTQVCEDCPNVKLVRETDALTVSVEPGMADGHTITFFEEGEPIIDGEHGDLHVVLRTQPHATFERRGDGLLANVTISLLDALVGFQRELEHLDGEHLDGHKLEHLDGHKVQVGAAGVTRPGEVRWFQGEGMPRYEKPGRGDLWVTYSVAFPTSITDEQRQQLKTLFGANPEWQRRQLAHDEL</sequence>
<dbReference type="Pfam" id="PF01556">
    <property type="entry name" value="DnaJ_C"/>
    <property type="match status" value="1"/>
</dbReference>
<dbReference type="InterPro" id="IPR008971">
    <property type="entry name" value="HSP40/DnaJ_pept-bd"/>
</dbReference>
<keyword evidence="5" id="KW-1185">Reference proteome</keyword>
<dbReference type="OrthoDB" id="550424at2759"/>
<dbReference type="SUPFAM" id="SSF46565">
    <property type="entry name" value="Chaperone J-domain"/>
    <property type="match status" value="1"/>
</dbReference>
<proteinExistence type="predicted"/>
<dbReference type="InterPro" id="IPR051736">
    <property type="entry name" value="DnaJ-B11-like"/>
</dbReference>
<dbReference type="AlphaFoldDB" id="A0A2P6TCY6"/>
<dbReference type="PANTHER" id="PTHR44298:SF1">
    <property type="entry name" value="DNAJ HOMOLOG SUBFAMILY B MEMBER 11"/>
    <property type="match status" value="1"/>
</dbReference>
<dbReference type="Gene3D" id="1.10.287.110">
    <property type="entry name" value="DnaJ domain"/>
    <property type="match status" value="1"/>
</dbReference>
<gene>
    <name evidence="4" type="ORF">C2E21_8974</name>
</gene>
<reference evidence="4 5" key="1">
    <citation type="journal article" date="2018" name="Plant J.">
        <title>Genome sequences of Chlorella sorokiniana UTEX 1602 and Micractinium conductrix SAG 241.80: implications to maltose excretion by a green alga.</title>
        <authorList>
            <person name="Arriola M.B."/>
            <person name="Velmurugan N."/>
            <person name="Zhang Y."/>
            <person name="Plunkett M.H."/>
            <person name="Hondzo H."/>
            <person name="Barney B.M."/>
        </authorList>
    </citation>
    <scope>NUCLEOTIDE SEQUENCE [LARGE SCALE GENOMIC DNA]</scope>
    <source>
        <strain evidence="5">UTEX 1602</strain>
    </source>
</reference>
<dbReference type="GO" id="GO:0006457">
    <property type="term" value="P:protein folding"/>
    <property type="evidence" value="ECO:0007669"/>
    <property type="project" value="InterPro"/>
</dbReference>
<dbReference type="PANTHER" id="PTHR44298">
    <property type="entry name" value="DNAJ HOMOLOG SUBFAMILY B MEMBER 11"/>
    <property type="match status" value="1"/>
</dbReference>
<dbReference type="InterPro" id="IPR018253">
    <property type="entry name" value="DnaJ_domain_CS"/>
</dbReference>
<dbReference type="CDD" id="cd10747">
    <property type="entry name" value="DnaJ_C"/>
    <property type="match status" value="1"/>
</dbReference>
<dbReference type="Gene3D" id="2.60.260.20">
    <property type="entry name" value="Urease metallochaperone UreE, N-terminal domain"/>
    <property type="match status" value="3"/>
</dbReference>
<organism evidence="4 5">
    <name type="scientific">Chlorella sorokiniana</name>
    <name type="common">Freshwater green alga</name>
    <dbReference type="NCBI Taxonomy" id="3076"/>
    <lineage>
        <taxon>Eukaryota</taxon>
        <taxon>Viridiplantae</taxon>
        <taxon>Chlorophyta</taxon>
        <taxon>core chlorophytes</taxon>
        <taxon>Trebouxiophyceae</taxon>
        <taxon>Chlorellales</taxon>
        <taxon>Chlorellaceae</taxon>
        <taxon>Chlorella clade</taxon>
        <taxon>Chlorella</taxon>
    </lineage>
</organism>
<dbReference type="GO" id="GO:0051082">
    <property type="term" value="F:unfolded protein binding"/>
    <property type="evidence" value="ECO:0007669"/>
    <property type="project" value="InterPro"/>
</dbReference>
<name>A0A2P6TCY6_CHLSO</name>
<evidence type="ECO:0000313" key="5">
    <source>
        <dbReference type="Proteomes" id="UP000239899"/>
    </source>
</evidence>
<dbReference type="EMBL" id="LHPG02000023">
    <property type="protein sequence ID" value="PRW20498.1"/>
    <property type="molecule type" value="Genomic_DNA"/>
</dbReference>
<evidence type="ECO:0000256" key="1">
    <source>
        <dbReference type="ARBA" id="ARBA00022729"/>
    </source>
</evidence>
<dbReference type="InterPro" id="IPR001623">
    <property type="entry name" value="DnaJ_domain"/>
</dbReference>
<comment type="caution">
    <text evidence="4">The sequence shown here is derived from an EMBL/GenBank/DDBJ whole genome shotgun (WGS) entry which is preliminary data.</text>
</comment>
<dbReference type="Proteomes" id="UP000239899">
    <property type="component" value="Unassembled WGS sequence"/>
</dbReference>
<accession>A0A2P6TCY6</accession>
<dbReference type="CDD" id="cd06257">
    <property type="entry name" value="DnaJ"/>
    <property type="match status" value="1"/>
</dbReference>
<evidence type="ECO:0000259" key="3">
    <source>
        <dbReference type="PROSITE" id="PS50076"/>
    </source>
</evidence>
<feature type="domain" description="J" evidence="3">
    <location>
        <begin position="23"/>
        <end position="92"/>
    </location>
</feature>